<dbReference type="InterPro" id="IPR051541">
    <property type="entry name" value="PTS_SugarTrans_NitroReg"/>
</dbReference>
<dbReference type="KEGG" id="ful:C4N20_09895"/>
<proteinExistence type="predicted"/>
<accession>A0AAX1TNX3</accession>
<dbReference type="Proteomes" id="UP000249008">
    <property type="component" value="Chromosome 1"/>
</dbReference>
<dbReference type="SUPFAM" id="SSF55804">
    <property type="entry name" value="Phoshotransferase/anion transport protein"/>
    <property type="match status" value="1"/>
</dbReference>
<dbReference type="EMBL" id="LS483487">
    <property type="protein sequence ID" value="SQJ00178.1"/>
    <property type="molecule type" value="Genomic_DNA"/>
</dbReference>
<feature type="domain" description="PTS EIIA type-2" evidence="1">
    <location>
        <begin position="3"/>
        <end position="148"/>
    </location>
</feature>
<dbReference type="Gene3D" id="3.40.930.10">
    <property type="entry name" value="Mannitol-specific EII, Chain A"/>
    <property type="match status" value="1"/>
</dbReference>
<reference evidence="2 3" key="1">
    <citation type="submission" date="2018-06" db="EMBL/GenBank/DDBJ databases">
        <authorList>
            <consortium name="Pathogen Informatics"/>
            <person name="Doyle S."/>
        </authorList>
    </citation>
    <scope>NUCLEOTIDE SEQUENCE [LARGE SCALE GENOMIC DNA]</scope>
    <source>
        <strain evidence="2 3">NCTC12112</strain>
    </source>
</reference>
<dbReference type="RefSeq" id="WP_005978295.1">
    <property type="nucleotide sequence ID" value="NZ_BAABXY010000001.1"/>
</dbReference>
<gene>
    <name evidence="2" type="primary">manP_1</name>
    <name evidence="2" type="ORF">NCTC12112_00532</name>
</gene>
<dbReference type="PANTHER" id="PTHR47738">
    <property type="entry name" value="PTS SYSTEM FRUCTOSE-LIKE EIIA COMPONENT-RELATED"/>
    <property type="match status" value="1"/>
</dbReference>
<dbReference type="GeneID" id="78455123"/>
<protein>
    <submittedName>
        <fullName evidence="2">EIIBCA-Man</fullName>
    </submittedName>
</protein>
<sequence length="150" mass="16745">MLKYFNNKLITTIEGKHSKEEVLQILVNLIRENSDILDNETDFYDNILAREKVGSTGIGMGIALPHARCENIKQIVVAVGLLKESIDFNSLDGENVKLVVLVGAPKKSTKEYLSLVSDLMRAFRNPKTRTSIFEAGDKQELIGILAELKK</sequence>
<name>A0AAX1TNX3_9FUSO</name>
<dbReference type="InterPro" id="IPR016152">
    <property type="entry name" value="PTrfase/Anion_transptr"/>
</dbReference>
<dbReference type="PANTHER" id="PTHR47738:SF2">
    <property type="entry name" value="PTS SYSTEM FRUCTOSE-LIKE EIIA COMPONENT"/>
    <property type="match status" value="1"/>
</dbReference>
<dbReference type="Pfam" id="PF00359">
    <property type="entry name" value="PTS_EIIA_2"/>
    <property type="match status" value="1"/>
</dbReference>
<dbReference type="PROSITE" id="PS00372">
    <property type="entry name" value="PTS_EIIA_TYPE_2_HIS"/>
    <property type="match status" value="1"/>
</dbReference>
<dbReference type="CDD" id="cd00211">
    <property type="entry name" value="PTS_IIA_fru"/>
    <property type="match status" value="1"/>
</dbReference>
<dbReference type="InterPro" id="IPR002178">
    <property type="entry name" value="PTS_EIIA_type-2_dom"/>
</dbReference>
<dbReference type="PROSITE" id="PS51094">
    <property type="entry name" value="PTS_EIIA_TYPE_2"/>
    <property type="match status" value="1"/>
</dbReference>
<dbReference type="AlphaFoldDB" id="A0AAX1TNX3"/>
<evidence type="ECO:0000313" key="3">
    <source>
        <dbReference type="Proteomes" id="UP000249008"/>
    </source>
</evidence>
<organism evidence="2 3">
    <name type="scientific">Fusobacterium ulcerans</name>
    <dbReference type="NCBI Taxonomy" id="861"/>
    <lineage>
        <taxon>Bacteria</taxon>
        <taxon>Fusobacteriati</taxon>
        <taxon>Fusobacteriota</taxon>
        <taxon>Fusobacteriia</taxon>
        <taxon>Fusobacteriales</taxon>
        <taxon>Fusobacteriaceae</taxon>
        <taxon>Fusobacterium</taxon>
    </lineage>
</organism>
<evidence type="ECO:0000313" key="2">
    <source>
        <dbReference type="EMBL" id="SQJ00178.1"/>
    </source>
</evidence>
<evidence type="ECO:0000259" key="1">
    <source>
        <dbReference type="PROSITE" id="PS51094"/>
    </source>
</evidence>